<accession>A0A8H6E126</accession>
<dbReference type="AlphaFoldDB" id="A0A8H6E126"/>
<keyword evidence="1" id="KW-0732">Signal</keyword>
<protein>
    <submittedName>
        <fullName evidence="2">Uncharacterized protein</fullName>
    </submittedName>
</protein>
<feature type="chain" id="PRO_5034396102" evidence="1">
    <location>
        <begin position="18"/>
        <end position="68"/>
    </location>
</feature>
<evidence type="ECO:0000313" key="3">
    <source>
        <dbReference type="Proteomes" id="UP000624244"/>
    </source>
</evidence>
<feature type="signal peptide" evidence="1">
    <location>
        <begin position="1"/>
        <end position="17"/>
    </location>
</feature>
<name>A0A8H6E126_COCSA</name>
<dbReference type="EMBL" id="WNKQ01000001">
    <property type="protein sequence ID" value="KAF5854175.1"/>
    <property type="molecule type" value="Genomic_DNA"/>
</dbReference>
<evidence type="ECO:0000256" key="1">
    <source>
        <dbReference type="SAM" id="SignalP"/>
    </source>
</evidence>
<evidence type="ECO:0000313" key="2">
    <source>
        <dbReference type="EMBL" id="KAF5854175.1"/>
    </source>
</evidence>
<comment type="caution">
    <text evidence="2">The sequence shown here is derived from an EMBL/GenBank/DDBJ whole genome shotgun (WGS) entry which is preliminary data.</text>
</comment>
<dbReference type="Proteomes" id="UP000624244">
    <property type="component" value="Unassembled WGS sequence"/>
</dbReference>
<proteinExistence type="predicted"/>
<organism evidence="2 3">
    <name type="scientific">Cochliobolus sativus</name>
    <name type="common">Common root rot and spot blotch fungus</name>
    <name type="synonym">Bipolaris sorokiniana</name>
    <dbReference type="NCBI Taxonomy" id="45130"/>
    <lineage>
        <taxon>Eukaryota</taxon>
        <taxon>Fungi</taxon>
        <taxon>Dikarya</taxon>
        <taxon>Ascomycota</taxon>
        <taxon>Pezizomycotina</taxon>
        <taxon>Dothideomycetes</taxon>
        <taxon>Pleosporomycetidae</taxon>
        <taxon>Pleosporales</taxon>
        <taxon>Pleosporineae</taxon>
        <taxon>Pleosporaceae</taxon>
        <taxon>Bipolaris</taxon>
    </lineage>
</organism>
<sequence>MNTKLIALCFVFYIAHSLEGPVDVASGTSLTNTIEGFPEQRIASKGPLNASEKAVRHVVAITAAMSCV</sequence>
<reference evidence="2" key="1">
    <citation type="submission" date="2019-11" db="EMBL/GenBank/DDBJ databases">
        <title>Bipolaris sorokiniana Genome sequencing.</title>
        <authorList>
            <person name="Wang H."/>
        </authorList>
    </citation>
    <scope>NUCLEOTIDE SEQUENCE</scope>
</reference>
<gene>
    <name evidence="2" type="ORF">GGP41_006988</name>
</gene>